<dbReference type="Pfam" id="PF01553">
    <property type="entry name" value="Acyltransferase"/>
    <property type="match status" value="1"/>
</dbReference>
<proteinExistence type="predicted"/>
<evidence type="ECO:0000259" key="4">
    <source>
        <dbReference type="SMART" id="SM00563"/>
    </source>
</evidence>
<protein>
    <recommendedName>
        <fullName evidence="4">Phospholipid/glycerol acyltransferase domain-containing protein</fullName>
    </recommendedName>
</protein>
<dbReference type="PANTHER" id="PTHR10434">
    <property type="entry name" value="1-ACYL-SN-GLYCEROL-3-PHOSPHATE ACYLTRANSFERASE"/>
    <property type="match status" value="1"/>
</dbReference>
<dbReference type="PANTHER" id="PTHR10434:SF9">
    <property type="entry name" value="PHOSPHOLIPID_GLYCEROL ACYLTRANSFERASE DOMAIN-CONTAINING PROTEIN"/>
    <property type="match status" value="1"/>
</dbReference>
<keyword evidence="3" id="KW-0012">Acyltransferase</keyword>
<dbReference type="InterPro" id="IPR002123">
    <property type="entry name" value="Plipid/glycerol_acylTrfase"/>
</dbReference>
<feature type="domain" description="Phospholipid/glycerol acyltransferase" evidence="4">
    <location>
        <begin position="105"/>
        <end position="218"/>
    </location>
</feature>
<dbReference type="SUPFAM" id="SSF69593">
    <property type="entry name" value="Glycerol-3-phosphate (1)-acyltransferase"/>
    <property type="match status" value="1"/>
</dbReference>
<evidence type="ECO:0000256" key="1">
    <source>
        <dbReference type="ARBA" id="ARBA00005189"/>
    </source>
</evidence>
<accession>A0ABN6DD32</accession>
<sequence>MSSPANNRLIVTQRSATQAAHHLEHRHAYRQFVRMDLRHNLRPIRLVWCLFKGCWTPPQPIQPMHRTIFSTPIVNTLLRAFSLAYLKLAGWKVMGQLPEAGQKSVFIAAPHTSNWDLPYTLMVAFALRLNIYWMGKASIFNFPFGPLMRWLGGIAVDRSKSNNLVAASAQALQNACGALQLIVPPEGTRSKVRYWKSGFYHIAVAAQVPIVLAYMDYERKISGLGPMFLPSGDLEADMVKIKAFYAPFKGKNAAQFEAT</sequence>
<evidence type="ECO:0000313" key="6">
    <source>
        <dbReference type="Proteomes" id="UP000824366"/>
    </source>
</evidence>
<comment type="pathway">
    <text evidence="1">Lipid metabolism.</text>
</comment>
<dbReference type="Proteomes" id="UP000824366">
    <property type="component" value="Chromosome"/>
</dbReference>
<dbReference type="CDD" id="cd07988">
    <property type="entry name" value="LPLAT_ABO13168-like"/>
    <property type="match status" value="1"/>
</dbReference>
<evidence type="ECO:0000313" key="5">
    <source>
        <dbReference type="EMBL" id="BCO28681.1"/>
    </source>
</evidence>
<organism evidence="5 6">
    <name type="scientific">Rhodoferax lithotrophicus</name>
    <dbReference type="NCBI Taxonomy" id="2798804"/>
    <lineage>
        <taxon>Bacteria</taxon>
        <taxon>Pseudomonadati</taxon>
        <taxon>Pseudomonadota</taxon>
        <taxon>Betaproteobacteria</taxon>
        <taxon>Burkholderiales</taxon>
        <taxon>Comamonadaceae</taxon>
        <taxon>Rhodoferax</taxon>
    </lineage>
</organism>
<gene>
    <name evidence="5" type="ORF">MIZ03_3591</name>
</gene>
<evidence type="ECO:0000256" key="2">
    <source>
        <dbReference type="ARBA" id="ARBA00022679"/>
    </source>
</evidence>
<keyword evidence="6" id="KW-1185">Reference proteome</keyword>
<keyword evidence="2" id="KW-0808">Transferase</keyword>
<name>A0ABN6DD32_9BURK</name>
<dbReference type="SMART" id="SM00563">
    <property type="entry name" value="PlsC"/>
    <property type="match status" value="1"/>
</dbReference>
<reference evidence="5 6" key="1">
    <citation type="journal article" date="2021" name="Microbiol. Spectr.">
        <title>A Single Bacterium Capable of Oxidation and Reduction of Iron at Circumneutral pH.</title>
        <authorList>
            <person name="Kato S."/>
            <person name="Ohkuma M."/>
        </authorList>
    </citation>
    <scope>NUCLEOTIDE SEQUENCE [LARGE SCALE GENOMIC DNA]</scope>
    <source>
        <strain evidence="5 6">MIZ03</strain>
    </source>
</reference>
<dbReference type="EMBL" id="AP024238">
    <property type="protein sequence ID" value="BCO28681.1"/>
    <property type="molecule type" value="Genomic_DNA"/>
</dbReference>
<evidence type="ECO:0000256" key="3">
    <source>
        <dbReference type="ARBA" id="ARBA00023315"/>
    </source>
</evidence>